<reference evidence="6 7" key="1">
    <citation type="submission" date="2018-12" db="EMBL/GenBank/DDBJ databases">
        <authorList>
            <person name="Toschakov S.V."/>
        </authorList>
    </citation>
    <scope>NUCLEOTIDE SEQUENCE [LARGE SCALE GENOMIC DNA]</scope>
    <source>
        <strain evidence="6 7">GM2012</strain>
    </source>
</reference>
<keyword evidence="2" id="KW-0175">Coiled coil</keyword>
<dbReference type="SUPFAM" id="SSF50156">
    <property type="entry name" value="PDZ domain-like"/>
    <property type="match status" value="1"/>
</dbReference>
<evidence type="ECO:0000313" key="6">
    <source>
        <dbReference type="EMBL" id="RUL86187.1"/>
    </source>
</evidence>
<name>A0A432MGY2_9BACT</name>
<dbReference type="EMBL" id="RYZH01000033">
    <property type="protein sequence ID" value="RUL86187.1"/>
    <property type="molecule type" value="Genomic_DNA"/>
</dbReference>
<dbReference type="InterPro" id="IPR036034">
    <property type="entry name" value="PDZ_sf"/>
</dbReference>
<dbReference type="AlphaFoldDB" id="A0A432MGY2"/>
<dbReference type="InterPro" id="IPR001478">
    <property type="entry name" value="PDZ"/>
</dbReference>
<sequence length="1062" mass="116999">MMELTWSRRLRWSGRRASLSLAILALASMPMPVQARQSEESAKKIEEIQAQIESLSRQLEELKAAASKEAETEINPARPKVDPKWVEALEWREIGPAAMGGRIVALAVVEDDPSTFWVATASGGLLKTTNNGISFEHQFDREATVSIGDVAVAKSDPNIVWVGTGEQNPRNSVSYGDGVYKSTDGGKTWTNMGLKETYQIGKVLIHPTDPNIVYVGALGRLYGPNQERGLYKTTNGGETWEKVFYLDENTGIIDAVMHPNEPDTLLVAAYERRRDEFDVGDPAVKFGQKAGIYKTTDGGKRFTRLTEGLPTCKLGRIGLDWYRKDPDVVFAIVESERIGEGPKEPEGKKPALMGIQGQDAEAGASLTLVTPEGPAARAGLQAGDIVSEIDGKKVQTYQDLIDVIREKAAGDTVSLKARRGDEEKTFELTFAERGGQGGDPDRPFGASLGGQQENKQDEQGEEGFQTGGVYKSTDGGETWTRINSLNTRPMYFSKVRVDPNDDQLLYVLGIALYRSRDGGKTFSADASRDVHADHHALWIDPRDGRHLILGTDGGTYVSYDRCENWDHLNHLALGQFYHVALDTRRLYHAYGGLQDNGTWGGPVATRNGEGPANEDWLRIGGGDGFQCQVDPNDPDQIYFTSQYGALQRINLRTGERAGIRPPRKEGVRYRWNWNSPFRLSAHNSRIYYAAGNYVFKSLDRGDDLAMISPEITRTDRGSATALGESPVDPGVLYVGTDDGALWVTRDGGVQWVDVTDRLGLPGPRGISTIEPSRFEAGRCYVAVDGHRNDDDHPYLFVTEDYGQTWESITANLPRGSTRCLREDVRNEDLLYCGTEFALWFSVDRGSSWQTLDGGHLPTVAIHEVAVHPTAGEIVAATHGRSLWVLDVTPLQQLTEEVLSADAHLFDPLPAVRWKREPSRGGTNRKFYGDNPVSGGVIYYSLLEEADEVSLKIVDAAGDAVQSLRASRRPGLHRVIWDLTRRSEGRGGLAGLAAGRTPRGTPVPPGTYGVILDVDGETYRQTLRVDQDPTLPVSEVIVSDDDWRGPAEPELRDEDEEDELILD</sequence>
<gene>
    <name evidence="6" type="ORF">TsocGM_16620</name>
</gene>
<feature type="compositionally biased region" description="Basic and acidic residues" evidence="3">
    <location>
        <begin position="1040"/>
        <end position="1049"/>
    </location>
</feature>
<organism evidence="6 7">
    <name type="scientific">Tautonia sociabilis</name>
    <dbReference type="NCBI Taxonomy" id="2080755"/>
    <lineage>
        <taxon>Bacteria</taxon>
        <taxon>Pseudomonadati</taxon>
        <taxon>Planctomycetota</taxon>
        <taxon>Planctomycetia</taxon>
        <taxon>Isosphaerales</taxon>
        <taxon>Isosphaeraceae</taxon>
        <taxon>Tautonia</taxon>
    </lineage>
</organism>
<accession>A0A432MGY2</accession>
<evidence type="ECO:0000313" key="7">
    <source>
        <dbReference type="Proteomes" id="UP000280296"/>
    </source>
</evidence>
<dbReference type="PROSITE" id="PS50106">
    <property type="entry name" value="PDZ"/>
    <property type="match status" value="1"/>
</dbReference>
<dbReference type="InterPro" id="IPR036278">
    <property type="entry name" value="Sialidase_sf"/>
</dbReference>
<dbReference type="Pfam" id="PF15902">
    <property type="entry name" value="Sortilin-Vps10"/>
    <property type="match status" value="1"/>
</dbReference>
<dbReference type="InterPro" id="IPR052025">
    <property type="entry name" value="Xyloglucanase_GH74"/>
</dbReference>
<feature type="compositionally biased region" description="Acidic residues" evidence="3">
    <location>
        <begin position="1050"/>
        <end position="1062"/>
    </location>
</feature>
<keyword evidence="1" id="KW-0677">Repeat</keyword>
<evidence type="ECO:0000256" key="2">
    <source>
        <dbReference type="SAM" id="Coils"/>
    </source>
</evidence>
<reference evidence="6 7" key="2">
    <citation type="submission" date="2019-01" db="EMBL/GenBank/DDBJ databases">
        <title>Tautonia sociabilis, a novel thermotolerant planctomycete of Isosphaeraceae family, isolated from a 4000 m deep subterranean habitat.</title>
        <authorList>
            <person name="Kovaleva O.L."/>
            <person name="Elcheninov A.G."/>
            <person name="Van Heerden E."/>
            <person name="Toshchakov S.V."/>
            <person name="Novikov A."/>
            <person name="Bonch-Osmolovskaya E.A."/>
            <person name="Kublanov I.V."/>
        </authorList>
    </citation>
    <scope>NUCLEOTIDE SEQUENCE [LARGE SCALE GENOMIC DNA]</scope>
    <source>
        <strain evidence="6 7">GM2012</strain>
    </source>
</reference>
<protein>
    <submittedName>
        <fullName evidence="6">PDZ domain-containing protein</fullName>
    </submittedName>
</protein>
<dbReference type="SUPFAM" id="SSF110296">
    <property type="entry name" value="Oligoxyloglucan reducing end-specific cellobiohydrolase"/>
    <property type="match status" value="1"/>
</dbReference>
<dbReference type="Pfam" id="PF13180">
    <property type="entry name" value="PDZ_2"/>
    <property type="match status" value="1"/>
</dbReference>
<dbReference type="PANTHER" id="PTHR43739">
    <property type="entry name" value="XYLOGLUCANASE (EUROFUNG)"/>
    <property type="match status" value="1"/>
</dbReference>
<dbReference type="RefSeq" id="WP_126726586.1">
    <property type="nucleotide sequence ID" value="NZ_RYZH01000033.1"/>
</dbReference>
<evidence type="ECO:0000256" key="3">
    <source>
        <dbReference type="SAM" id="MobiDB-lite"/>
    </source>
</evidence>
<keyword evidence="7" id="KW-1185">Reference proteome</keyword>
<dbReference type="CDD" id="cd06779">
    <property type="entry name" value="cpPDZ_Deg_HtrA-like"/>
    <property type="match status" value="1"/>
</dbReference>
<dbReference type="Gene3D" id="2.60.40.4070">
    <property type="match status" value="1"/>
</dbReference>
<feature type="region of interest" description="Disordered" evidence="3">
    <location>
        <begin position="430"/>
        <end position="472"/>
    </location>
</feature>
<dbReference type="InterPro" id="IPR031778">
    <property type="entry name" value="Sortilin_N"/>
</dbReference>
<dbReference type="Proteomes" id="UP000280296">
    <property type="component" value="Unassembled WGS sequence"/>
</dbReference>
<feature type="chain" id="PRO_5019411592" evidence="4">
    <location>
        <begin position="36"/>
        <end position="1062"/>
    </location>
</feature>
<feature type="domain" description="PDZ" evidence="5">
    <location>
        <begin position="332"/>
        <end position="419"/>
    </location>
</feature>
<dbReference type="CDD" id="cd15482">
    <property type="entry name" value="Sialidase_non-viral"/>
    <property type="match status" value="1"/>
</dbReference>
<feature type="region of interest" description="Disordered" evidence="3">
    <location>
        <begin position="1036"/>
        <end position="1062"/>
    </location>
</feature>
<comment type="caution">
    <text evidence="6">The sequence shown here is derived from an EMBL/GenBank/DDBJ whole genome shotgun (WGS) entry which is preliminary data.</text>
</comment>
<feature type="signal peptide" evidence="4">
    <location>
        <begin position="1"/>
        <end position="35"/>
    </location>
</feature>
<feature type="coiled-coil region" evidence="2">
    <location>
        <begin position="38"/>
        <end position="72"/>
    </location>
</feature>
<proteinExistence type="predicted"/>
<dbReference type="SUPFAM" id="SSF50939">
    <property type="entry name" value="Sialidases"/>
    <property type="match status" value="2"/>
</dbReference>
<keyword evidence="4" id="KW-0732">Signal</keyword>
<dbReference type="SMART" id="SM00228">
    <property type="entry name" value="PDZ"/>
    <property type="match status" value="1"/>
</dbReference>
<evidence type="ECO:0000256" key="1">
    <source>
        <dbReference type="ARBA" id="ARBA00022737"/>
    </source>
</evidence>
<dbReference type="GO" id="GO:0010411">
    <property type="term" value="P:xyloglucan metabolic process"/>
    <property type="evidence" value="ECO:0007669"/>
    <property type="project" value="TreeGrafter"/>
</dbReference>
<dbReference type="OrthoDB" id="290345at2"/>
<dbReference type="InterPro" id="IPR015943">
    <property type="entry name" value="WD40/YVTN_repeat-like_dom_sf"/>
</dbReference>
<evidence type="ECO:0000259" key="5">
    <source>
        <dbReference type="PROSITE" id="PS50106"/>
    </source>
</evidence>
<dbReference type="PANTHER" id="PTHR43739:SF5">
    <property type="entry name" value="EXO-ALPHA-SIALIDASE"/>
    <property type="match status" value="1"/>
</dbReference>
<dbReference type="Gene3D" id="2.30.42.10">
    <property type="match status" value="1"/>
</dbReference>
<dbReference type="Gene3D" id="2.130.10.10">
    <property type="entry name" value="YVTN repeat-like/Quinoprotein amine dehydrogenase"/>
    <property type="match status" value="6"/>
</dbReference>
<evidence type="ECO:0000256" key="4">
    <source>
        <dbReference type="SAM" id="SignalP"/>
    </source>
</evidence>